<comment type="caution">
    <text evidence="2">The sequence shown here is derived from an EMBL/GenBank/DDBJ whole genome shotgun (WGS) entry which is preliminary data.</text>
</comment>
<organism evidence="2 3">
    <name type="scientific">Amycolatopsis cihanbeyliensis</name>
    <dbReference type="NCBI Taxonomy" id="1128664"/>
    <lineage>
        <taxon>Bacteria</taxon>
        <taxon>Bacillati</taxon>
        <taxon>Actinomycetota</taxon>
        <taxon>Actinomycetes</taxon>
        <taxon>Pseudonocardiales</taxon>
        <taxon>Pseudonocardiaceae</taxon>
        <taxon>Amycolatopsis</taxon>
    </lineage>
</organism>
<feature type="transmembrane region" description="Helical" evidence="1">
    <location>
        <begin position="361"/>
        <end position="383"/>
    </location>
</feature>
<evidence type="ECO:0000256" key="1">
    <source>
        <dbReference type="SAM" id="Phobius"/>
    </source>
</evidence>
<dbReference type="Proteomes" id="UP000320876">
    <property type="component" value="Unassembled WGS sequence"/>
</dbReference>
<evidence type="ECO:0008006" key="4">
    <source>
        <dbReference type="Google" id="ProtNLM"/>
    </source>
</evidence>
<dbReference type="AlphaFoldDB" id="A0A542DLN9"/>
<keyword evidence="1" id="KW-0472">Membrane</keyword>
<accession>A0A542DLN9</accession>
<keyword evidence="1" id="KW-1133">Transmembrane helix</keyword>
<evidence type="ECO:0000313" key="2">
    <source>
        <dbReference type="EMBL" id="TQJ04020.1"/>
    </source>
</evidence>
<keyword evidence="3" id="KW-1185">Reference proteome</keyword>
<keyword evidence="1" id="KW-0812">Transmembrane</keyword>
<protein>
    <recommendedName>
        <fullName evidence="4">CorA-like Mg2+ transporter protein</fullName>
    </recommendedName>
</protein>
<name>A0A542DLN9_AMYCI</name>
<dbReference type="EMBL" id="VFML01000001">
    <property type="protein sequence ID" value="TQJ04020.1"/>
    <property type="molecule type" value="Genomic_DNA"/>
</dbReference>
<sequence>MVARRPRTRVLLLYSLANRLPNGVGHGPHTRSLHTLFAFGRFTAHLEAAGSVLPRVLDEWELDGSALELPPEPPRADAVTVIVVVSPRGDPTLLLDLGLPEAADAETVTELLAATCFRRGELTLRQRPILEWVAGRIGYAGELEFGRDLHQLVFPGGRLLDRIRTEQLAVRDGVSPTLAQVIYRGAGLADAGIRRPAGLNDHVRSVVAHGRGVSVAAAWEPRAAPWNAELENAFAVVAMTQVSALGVVQRTRRNAFRALTDNEHALPTSTAEARTLISDLSTELNEMQLDLSFGVEAYLDSLLIPESALEHYQTSLRGAIGLTDGLANTSRMLDRLQSVIQARLSGLEATVQERVEQRSRALSWVVAVGTLIALPPALLLAFFGLNGTEVDETRSMFDLGRYWPAYLAAWLPFLLLVLVGLVLRRKADRA</sequence>
<reference evidence="2 3" key="1">
    <citation type="submission" date="2019-06" db="EMBL/GenBank/DDBJ databases">
        <title>Sequencing the genomes of 1000 actinobacteria strains.</title>
        <authorList>
            <person name="Klenk H.-P."/>
        </authorList>
    </citation>
    <scope>NUCLEOTIDE SEQUENCE [LARGE SCALE GENOMIC DNA]</scope>
    <source>
        <strain evidence="2 3">DSM 45679</strain>
    </source>
</reference>
<proteinExistence type="predicted"/>
<gene>
    <name evidence="2" type="ORF">FB471_3800</name>
</gene>
<evidence type="ECO:0000313" key="3">
    <source>
        <dbReference type="Proteomes" id="UP000320876"/>
    </source>
</evidence>
<feature type="transmembrane region" description="Helical" evidence="1">
    <location>
        <begin position="403"/>
        <end position="423"/>
    </location>
</feature>